<feature type="signal peptide" evidence="1">
    <location>
        <begin position="1"/>
        <end position="19"/>
    </location>
</feature>
<dbReference type="Proteomes" id="UP000295763">
    <property type="component" value="Unassembled WGS sequence"/>
</dbReference>
<organism evidence="2 3">
    <name type="scientific">Cricetibacter osteomyelitidis</name>
    <dbReference type="NCBI Taxonomy" id="1521931"/>
    <lineage>
        <taxon>Bacteria</taxon>
        <taxon>Pseudomonadati</taxon>
        <taxon>Pseudomonadota</taxon>
        <taxon>Gammaproteobacteria</taxon>
        <taxon>Pasteurellales</taxon>
        <taxon>Pasteurellaceae</taxon>
        <taxon>Cricetibacter</taxon>
    </lineage>
</organism>
<dbReference type="PANTHER" id="PTHR37841">
    <property type="entry name" value="GLR2918 PROTEIN"/>
    <property type="match status" value="1"/>
</dbReference>
<dbReference type="InterPro" id="IPR032774">
    <property type="entry name" value="WG_beta_rep"/>
</dbReference>
<keyword evidence="1" id="KW-0732">Signal</keyword>
<dbReference type="PANTHER" id="PTHR37841:SF1">
    <property type="entry name" value="DUF3298 DOMAIN-CONTAINING PROTEIN"/>
    <property type="match status" value="1"/>
</dbReference>
<sequence>MKFKLITLLASLFLLSACDGGENISTCVVKVIRNTASAECQQQFIKYFYASKKEQKRDYSKFESSALRFSLSFYPKDHYFTIAGHYPQERLGLIKDDKIQVIPASLAEYFSKIDRYKSEKYDGFILKQAKDEKVGFIDRNGELILPFEYDSIEPDKEKPDLFIVRKNDKMALLDENLNALIPFQDGSLYRDKIGSESYFKSSVYYNDSFTYNLYNENGKLLIENYDSISQFHNERYSHLWKVYRKAPGYTSYIAIFDNQGNVILDFIKGYIELHTFTDPNNGKINGFFEVSMQNKHKIFGIDGKEINGVLYDKIRPQSNGLINYRLNDKEGIIDATGKAITNIDYDKITAVGMKNSTLYLVQKNNKFGILDVNGKKLTKLQYDGIDRFTDTLLDVQKNGKFGLLDMQGHIVVPIKYDNIAQYSDGMIAVKSNNKWGILDHTGKKLITPQYENLAAYNYDIQLSDHIVFYQNGKLGIVNQQNKVVLPAIYDDIRYFDRKKATVCKNGQGCGMIDINGSVLVDLKYQDTKNYNDGLLTAQLGDKWGLIDIANNEILLDFEYDKPLNFNESGTAYVKQYGDSFDINRQGERLEPNETYVEMQKLNKDEFKLEPVSKARITPQVDNTATLEYQKFIGWITPKITSYQNSLFKAVEQIPDNYNIRDFSPIYEHITEPLIKEWESYYQFLEQTVPELEQLNLQTPEIKYFAYKYLEYCIMNERFLQVIFENATIENPINGESVLRTFQTYGTALGKNKLMQRYEQYLYNRLSVGTIHKMLKSSKDEFEFLLQRMNDKYSGK</sequence>
<proteinExistence type="predicted"/>
<protein>
    <submittedName>
        <fullName evidence="2">WG repeat protein</fullName>
    </submittedName>
</protein>
<feature type="chain" id="PRO_5020241108" evidence="1">
    <location>
        <begin position="20"/>
        <end position="795"/>
    </location>
</feature>
<evidence type="ECO:0000256" key="1">
    <source>
        <dbReference type="SAM" id="SignalP"/>
    </source>
</evidence>
<evidence type="ECO:0000313" key="2">
    <source>
        <dbReference type="EMBL" id="TCP93438.1"/>
    </source>
</evidence>
<dbReference type="Pfam" id="PF14903">
    <property type="entry name" value="WG_beta_rep"/>
    <property type="match status" value="5"/>
</dbReference>
<dbReference type="OrthoDB" id="6646946at2"/>
<accession>A0A4R2T8C9</accession>
<dbReference type="EMBL" id="SLYB01000019">
    <property type="protein sequence ID" value="TCP93438.1"/>
    <property type="molecule type" value="Genomic_DNA"/>
</dbReference>
<evidence type="ECO:0000313" key="3">
    <source>
        <dbReference type="Proteomes" id="UP000295763"/>
    </source>
</evidence>
<reference evidence="2 3" key="1">
    <citation type="submission" date="2019-03" db="EMBL/GenBank/DDBJ databases">
        <title>Genomic Encyclopedia of Type Strains, Phase IV (KMG-IV): sequencing the most valuable type-strain genomes for metagenomic binning, comparative biology and taxonomic classification.</title>
        <authorList>
            <person name="Goeker M."/>
        </authorList>
    </citation>
    <scope>NUCLEOTIDE SEQUENCE [LARGE SCALE GENOMIC DNA]</scope>
    <source>
        <strain evidence="2 3">DSM 28404</strain>
    </source>
</reference>
<dbReference type="RefSeq" id="WP_131977734.1">
    <property type="nucleotide sequence ID" value="NZ_SLYB01000019.1"/>
</dbReference>
<dbReference type="AlphaFoldDB" id="A0A4R2T8C9"/>
<name>A0A4R2T8C9_9PAST</name>
<gene>
    <name evidence="2" type="ORF">EDC44_11936</name>
</gene>
<dbReference type="PROSITE" id="PS51257">
    <property type="entry name" value="PROKAR_LIPOPROTEIN"/>
    <property type="match status" value="1"/>
</dbReference>
<keyword evidence="3" id="KW-1185">Reference proteome</keyword>
<comment type="caution">
    <text evidence="2">The sequence shown here is derived from an EMBL/GenBank/DDBJ whole genome shotgun (WGS) entry which is preliminary data.</text>
</comment>